<keyword evidence="5" id="KW-0812">Transmembrane</keyword>
<organism evidence="11 12">
    <name type="scientific">Eutrema salsugineum</name>
    <name type="common">Saltwater cress</name>
    <name type="synonym">Sisymbrium salsugineum</name>
    <dbReference type="NCBI Taxonomy" id="72664"/>
    <lineage>
        <taxon>Eukaryota</taxon>
        <taxon>Viridiplantae</taxon>
        <taxon>Streptophyta</taxon>
        <taxon>Embryophyta</taxon>
        <taxon>Tracheophyta</taxon>
        <taxon>Spermatophyta</taxon>
        <taxon>Magnoliopsida</taxon>
        <taxon>eudicotyledons</taxon>
        <taxon>Gunneridae</taxon>
        <taxon>Pentapetalae</taxon>
        <taxon>rosids</taxon>
        <taxon>malvids</taxon>
        <taxon>Brassicales</taxon>
        <taxon>Brassicaceae</taxon>
        <taxon>Eutremeae</taxon>
        <taxon>Eutrema</taxon>
    </lineage>
</organism>
<evidence type="ECO:0000256" key="8">
    <source>
        <dbReference type="ARBA" id="ARBA00023136"/>
    </source>
</evidence>
<feature type="non-terminal residue" evidence="11">
    <location>
        <position position="159"/>
    </location>
</feature>
<dbReference type="Proteomes" id="UP000030689">
    <property type="component" value="Unassembled WGS sequence"/>
</dbReference>
<dbReference type="Pfam" id="PF00560">
    <property type="entry name" value="LRR_1"/>
    <property type="match status" value="2"/>
</dbReference>
<evidence type="ECO:0000256" key="7">
    <source>
        <dbReference type="ARBA" id="ARBA00022989"/>
    </source>
</evidence>
<comment type="similarity">
    <text evidence="2">Belongs to the RLP family.</text>
</comment>
<evidence type="ECO:0000313" key="11">
    <source>
        <dbReference type="EMBL" id="ESQ29724.1"/>
    </source>
</evidence>
<evidence type="ECO:0000256" key="4">
    <source>
        <dbReference type="ARBA" id="ARBA00022614"/>
    </source>
</evidence>
<dbReference type="AlphaFoldDB" id="V4KF02"/>
<dbReference type="STRING" id="72664.V4KF02"/>
<keyword evidence="8" id="KW-0472">Membrane</keyword>
<dbReference type="PANTHER" id="PTHR27004">
    <property type="entry name" value="RECEPTOR-LIKE PROTEIN 12 ISOFORM X1"/>
    <property type="match status" value="1"/>
</dbReference>
<keyword evidence="12" id="KW-1185">Reference proteome</keyword>
<evidence type="ECO:0000256" key="2">
    <source>
        <dbReference type="ARBA" id="ARBA00009592"/>
    </source>
</evidence>
<gene>
    <name evidence="11" type="ORF">EUTSA_v10023963mg</name>
</gene>
<evidence type="ECO:0008006" key="13">
    <source>
        <dbReference type="Google" id="ProtNLM"/>
    </source>
</evidence>
<dbReference type="PANTHER" id="PTHR27004:SF361">
    <property type="entry name" value="RECEPTOR-LIKE PROTEIN 47-RELATED"/>
    <property type="match status" value="1"/>
</dbReference>
<dbReference type="Gramene" id="ESQ29724">
    <property type="protein sequence ID" value="ESQ29724"/>
    <property type="gene ID" value="EUTSA_v10023963mg"/>
</dbReference>
<keyword evidence="6" id="KW-0677">Repeat</keyword>
<dbReference type="EMBL" id="KI517881">
    <property type="protein sequence ID" value="ESQ29724.1"/>
    <property type="molecule type" value="Genomic_DNA"/>
</dbReference>
<evidence type="ECO:0000256" key="3">
    <source>
        <dbReference type="ARBA" id="ARBA00022475"/>
    </source>
</evidence>
<sequence length="159" mass="18183">MVMRTIRQSQVRNQINSMLNVPKRRQTRLSGVFSKESIGDQLISLDVGHNKLSGEFPKSLINCTQLEFLNMEDNSFKDIFHFWLRLLPNLQILVLSSNPFHGPISYPGMELIGSGFRIYKTIDVSRNRFEGDIPKSIGFLKELIVLNMSINAFTGRIPL</sequence>
<accession>V4KF02</accession>
<comment type="subcellular location">
    <subcellularLocation>
        <location evidence="1">Cell membrane</location>
        <topology evidence="1">Single-pass type I membrane protein</topology>
    </subcellularLocation>
</comment>
<keyword evidence="10" id="KW-0325">Glycoprotein</keyword>
<evidence type="ECO:0000256" key="6">
    <source>
        <dbReference type="ARBA" id="ARBA00022737"/>
    </source>
</evidence>
<dbReference type="InterPro" id="IPR001611">
    <property type="entry name" value="Leu-rich_rpt"/>
</dbReference>
<keyword evidence="7" id="KW-1133">Transmembrane helix</keyword>
<keyword evidence="4" id="KW-0433">Leucine-rich repeat</keyword>
<evidence type="ECO:0000313" key="12">
    <source>
        <dbReference type="Proteomes" id="UP000030689"/>
    </source>
</evidence>
<evidence type="ECO:0000256" key="10">
    <source>
        <dbReference type="ARBA" id="ARBA00023180"/>
    </source>
</evidence>
<protein>
    <recommendedName>
        <fullName evidence="13">Leucine-rich repeat-containing N-terminal plant-type domain-containing protein</fullName>
    </recommendedName>
</protein>
<evidence type="ECO:0000256" key="1">
    <source>
        <dbReference type="ARBA" id="ARBA00004251"/>
    </source>
</evidence>
<dbReference type="eggNOG" id="KOG0619">
    <property type="taxonomic scope" value="Eukaryota"/>
</dbReference>
<dbReference type="Gene3D" id="3.80.10.10">
    <property type="entry name" value="Ribonuclease Inhibitor"/>
    <property type="match status" value="1"/>
</dbReference>
<proteinExistence type="inferred from homology"/>
<name>V4KF02_EUTSA</name>
<keyword evidence="9" id="KW-0675">Receptor</keyword>
<reference evidence="11 12" key="1">
    <citation type="journal article" date="2013" name="Front. Plant Sci.">
        <title>The Reference Genome of the Halophytic Plant Eutrema salsugineum.</title>
        <authorList>
            <person name="Yang R."/>
            <person name="Jarvis D.E."/>
            <person name="Chen H."/>
            <person name="Beilstein M.A."/>
            <person name="Grimwood J."/>
            <person name="Jenkins J."/>
            <person name="Shu S."/>
            <person name="Prochnik S."/>
            <person name="Xin M."/>
            <person name="Ma C."/>
            <person name="Schmutz J."/>
            <person name="Wing R.A."/>
            <person name="Mitchell-Olds T."/>
            <person name="Schumaker K.S."/>
            <person name="Wang X."/>
        </authorList>
    </citation>
    <scope>NUCLEOTIDE SEQUENCE [LARGE SCALE GENOMIC DNA]</scope>
</reference>
<evidence type="ECO:0000256" key="9">
    <source>
        <dbReference type="ARBA" id="ARBA00023170"/>
    </source>
</evidence>
<dbReference type="InterPro" id="IPR032675">
    <property type="entry name" value="LRR_dom_sf"/>
</dbReference>
<dbReference type="SUPFAM" id="SSF52058">
    <property type="entry name" value="L domain-like"/>
    <property type="match status" value="1"/>
</dbReference>
<dbReference type="KEGG" id="eus:EUTSA_v10023963mg"/>
<keyword evidence="3" id="KW-1003">Cell membrane</keyword>
<dbReference type="OMA" id="MVMRTIR"/>
<evidence type="ECO:0000256" key="5">
    <source>
        <dbReference type="ARBA" id="ARBA00022692"/>
    </source>
</evidence>
<dbReference type="GO" id="GO:0005886">
    <property type="term" value="C:plasma membrane"/>
    <property type="evidence" value="ECO:0007669"/>
    <property type="project" value="UniProtKB-SubCell"/>
</dbReference>